<dbReference type="Proteomes" id="UP000789342">
    <property type="component" value="Unassembled WGS sequence"/>
</dbReference>
<dbReference type="CDD" id="cd00302">
    <property type="entry name" value="cytochrome_P450"/>
    <property type="match status" value="1"/>
</dbReference>
<dbReference type="GO" id="GO:0005506">
    <property type="term" value="F:iron ion binding"/>
    <property type="evidence" value="ECO:0007669"/>
    <property type="project" value="InterPro"/>
</dbReference>
<reference evidence="6" key="1">
    <citation type="submission" date="2021-06" db="EMBL/GenBank/DDBJ databases">
        <authorList>
            <person name="Kallberg Y."/>
            <person name="Tangrot J."/>
            <person name="Rosling A."/>
        </authorList>
    </citation>
    <scope>NUCLEOTIDE SEQUENCE</scope>
    <source>
        <strain evidence="6">CL551</strain>
    </source>
</reference>
<dbReference type="GO" id="GO:0004497">
    <property type="term" value="F:monooxygenase activity"/>
    <property type="evidence" value="ECO:0007669"/>
    <property type="project" value="UniProtKB-KW"/>
</dbReference>
<dbReference type="PANTHER" id="PTHR24301:SF2">
    <property type="entry name" value="THROMBOXANE-A SYNTHASE"/>
    <property type="match status" value="1"/>
</dbReference>
<evidence type="ECO:0000256" key="5">
    <source>
        <dbReference type="SAM" id="Phobius"/>
    </source>
</evidence>
<dbReference type="InterPro" id="IPR001128">
    <property type="entry name" value="Cyt_P450"/>
</dbReference>
<keyword evidence="7" id="KW-1185">Reference proteome</keyword>
<keyword evidence="1 3" id="KW-0479">Metal-binding</keyword>
<dbReference type="InterPro" id="IPR002401">
    <property type="entry name" value="Cyt_P450_E_grp-I"/>
</dbReference>
<protein>
    <submittedName>
        <fullName evidence="6">15483_t:CDS:1</fullName>
    </submittedName>
</protein>
<dbReference type="PANTHER" id="PTHR24301">
    <property type="entry name" value="THROMBOXANE-A SYNTHASE"/>
    <property type="match status" value="1"/>
</dbReference>
<sequence>MTLFPSFESYDLFIALIFGITTYVAFFYFKYFTSSRRLPGPIPFPIIGNLETYYVDDIIKVAADMQSKYGDIWEIRQGSERHVWICRADFAAKLLNPAYTNNNYLLRTTENEGLDLMDLTTKGMIYNRDIDGWISNREFVRQILVSPKFLRHATNETTKLFAEMETYWSELGPETELNLIDWMMRFMTDSTFITVTNERVYALANYYNKIPNSKGASHPAALLHESEKFVNCVRSHFMATLFFKDTNKYLWKLYPPYRRKSKKLLSDVAWLYEKVHEIIKERRKEIRNLSPEELSEDILTLMLVSNNGVNDDTTKQIAEDQVQSTLYEVIGGGIDTTSNSFCYVVYYLAHYPEVKEKMMKEIESVFEDVNDPITYENLKKLNYCEAIIKEASRIMPTVSVLFRVNDKADDIEGHHFDPSTLFKIYVQGIHLHEARAHWKNPKEFDPDRFFGSNAKSVQRNSLLPFGGGSRICPGKQLSMLQMKQLMVLLYRKYDVELVDMDAPIKFVSSVVNHCEELPVRIRLKKLE</sequence>
<name>A0A9N9AY10_9GLOM</name>
<dbReference type="EMBL" id="CAJVPV010003211">
    <property type="protein sequence ID" value="CAG8546325.1"/>
    <property type="molecule type" value="Genomic_DNA"/>
</dbReference>
<dbReference type="Pfam" id="PF00067">
    <property type="entry name" value="p450"/>
    <property type="match status" value="1"/>
</dbReference>
<evidence type="ECO:0000313" key="7">
    <source>
        <dbReference type="Proteomes" id="UP000789342"/>
    </source>
</evidence>
<keyword evidence="4" id="KW-0503">Monooxygenase</keyword>
<dbReference type="InterPro" id="IPR036396">
    <property type="entry name" value="Cyt_P450_sf"/>
</dbReference>
<dbReference type="Gene3D" id="1.10.630.10">
    <property type="entry name" value="Cytochrome P450"/>
    <property type="match status" value="1"/>
</dbReference>
<proteinExistence type="inferred from homology"/>
<dbReference type="SUPFAM" id="SSF48264">
    <property type="entry name" value="Cytochrome P450"/>
    <property type="match status" value="1"/>
</dbReference>
<keyword evidence="2 3" id="KW-0408">Iron</keyword>
<dbReference type="AlphaFoldDB" id="A0A9N9AY10"/>
<feature type="binding site" description="axial binding residue" evidence="3">
    <location>
        <position position="472"/>
    </location>
    <ligand>
        <name>heme</name>
        <dbReference type="ChEBI" id="CHEBI:30413"/>
    </ligand>
    <ligandPart>
        <name>Fe</name>
        <dbReference type="ChEBI" id="CHEBI:18248"/>
    </ligandPart>
</feature>
<dbReference type="OrthoDB" id="1470350at2759"/>
<gene>
    <name evidence="6" type="ORF">AMORRO_LOCUS5366</name>
</gene>
<comment type="cofactor">
    <cofactor evidence="3">
        <name>heme</name>
        <dbReference type="ChEBI" id="CHEBI:30413"/>
    </cofactor>
</comment>
<comment type="caution">
    <text evidence="6">The sequence shown here is derived from an EMBL/GenBank/DDBJ whole genome shotgun (WGS) entry which is preliminary data.</text>
</comment>
<evidence type="ECO:0000313" key="6">
    <source>
        <dbReference type="EMBL" id="CAG8546325.1"/>
    </source>
</evidence>
<organism evidence="6 7">
    <name type="scientific">Acaulospora morrowiae</name>
    <dbReference type="NCBI Taxonomy" id="94023"/>
    <lineage>
        <taxon>Eukaryota</taxon>
        <taxon>Fungi</taxon>
        <taxon>Fungi incertae sedis</taxon>
        <taxon>Mucoromycota</taxon>
        <taxon>Glomeromycotina</taxon>
        <taxon>Glomeromycetes</taxon>
        <taxon>Diversisporales</taxon>
        <taxon>Acaulosporaceae</taxon>
        <taxon>Acaulospora</taxon>
    </lineage>
</organism>
<dbReference type="GO" id="GO:0016705">
    <property type="term" value="F:oxidoreductase activity, acting on paired donors, with incorporation or reduction of molecular oxygen"/>
    <property type="evidence" value="ECO:0007669"/>
    <property type="project" value="InterPro"/>
</dbReference>
<dbReference type="PRINTS" id="PR00385">
    <property type="entry name" value="P450"/>
</dbReference>
<dbReference type="InterPro" id="IPR017972">
    <property type="entry name" value="Cyt_P450_CS"/>
</dbReference>
<evidence type="ECO:0000256" key="4">
    <source>
        <dbReference type="RuleBase" id="RU000461"/>
    </source>
</evidence>
<accession>A0A9N9AY10</accession>
<keyword evidence="3 4" id="KW-0349">Heme</keyword>
<evidence type="ECO:0000256" key="1">
    <source>
        <dbReference type="ARBA" id="ARBA00022723"/>
    </source>
</evidence>
<dbReference type="PROSITE" id="PS00086">
    <property type="entry name" value="CYTOCHROME_P450"/>
    <property type="match status" value="1"/>
</dbReference>
<keyword evidence="5" id="KW-0812">Transmembrane</keyword>
<keyword evidence="4" id="KW-0560">Oxidoreductase</keyword>
<keyword evidence="5" id="KW-1133">Transmembrane helix</keyword>
<feature type="transmembrane region" description="Helical" evidence="5">
    <location>
        <begin position="12"/>
        <end position="29"/>
    </location>
</feature>
<comment type="similarity">
    <text evidence="4">Belongs to the cytochrome P450 family.</text>
</comment>
<evidence type="ECO:0000256" key="2">
    <source>
        <dbReference type="ARBA" id="ARBA00023004"/>
    </source>
</evidence>
<evidence type="ECO:0000256" key="3">
    <source>
        <dbReference type="PIRSR" id="PIRSR602401-1"/>
    </source>
</evidence>
<dbReference type="PRINTS" id="PR00463">
    <property type="entry name" value="EP450I"/>
</dbReference>
<keyword evidence="5" id="KW-0472">Membrane</keyword>
<dbReference type="GO" id="GO:0020037">
    <property type="term" value="F:heme binding"/>
    <property type="evidence" value="ECO:0007669"/>
    <property type="project" value="InterPro"/>
</dbReference>